<evidence type="ECO:0000313" key="9">
    <source>
        <dbReference type="Proteomes" id="UP000264071"/>
    </source>
</evidence>
<dbReference type="AlphaFoldDB" id="A0A3D4VCN3"/>
<keyword evidence="6" id="KW-0812">Transmembrane</keyword>
<evidence type="ECO:0000256" key="6">
    <source>
        <dbReference type="SAM" id="Phobius"/>
    </source>
</evidence>
<dbReference type="InterPro" id="IPR000719">
    <property type="entry name" value="Prot_kinase_dom"/>
</dbReference>
<evidence type="ECO:0000259" key="7">
    <source>
        <dbReference type="PROSITE" id="PS50011"/>
    </source>
</evidence>
<keyword evidence="4 5" id="KW-0067">ATP-binding</keyword>
<gene>
    <name evidence="8" type="ORF">DGD08_16770</name>
</gene>
<keyword evidence="8" id="KW-0723">Serine/threonine-protein kinase</keyword>
<keyword evidence="3 8" id="KW-0418">Kinase</keyword>
<dbReference type="OMA" id="PANECDD"/>
<dbReference type="PROSITE" id="PS00107">
    <property type="entry name" value="PROTEIN_KINASE_ATP"/>
    <property type="match status" value="1"/>
</dbReference>
<evidence type="ECO:0000256" key="5">
    <source>
        <dbReference type="PROSITE-ProRule" id="PRU10141"/>
    </source>
</evidence>
<dbReference type="SMART" id="SM00028">
    <property type="entry name" value="TPR"/>
    <property type="match status" value="4"/>
</dbReference>
<dbReference type="Pfam" id="PF00069">
    <property type="entry name" value="Pkinase"/>
    <property type="match status" value="1"/>
</dbReference>
<dbReference type="SUPFAM" id="SSF56112">
    <property type="entry name" value="Protein kinase-like (PK-like)"/>
    <property type="match status" value="1"/>
</dbReference>
<sequence length="934" mass="101413">MTSTSWDREKALFLEALAYPTDARQQWVERQTVGNAVLRDAVLSLLAAHDDADEFLETPAASLLGDDRLDGAPDALAMQRVGPYRLRREIGRGGMGTVYLATRDDGEFQHEVAVKLVKRGMDTDAILARFRHERQILAGLDHPNIARLLDGGTTDAGLPYFVMEYVAGRPVREFAEAHALTIDQRLTLFRTICSAVEHAHRNLIVHRDLKSGNILVTAEGVPKLLDFGIAKLLLPSAADGTHEGSTVVPTLVALTPEYASPEQLRGERVTTATDVYSLGVLLYELLAGQRPFPTVGGRVEDLSQLVRDTDPPTPSEVVRARDWRDAQRLRGDLDTIVMMAMHMDIVRRYESVAQLSEDIQRHQQGLAVRAHRDSFGYRATKFVRRNRGSLTAAALLMIALVGGLAASLWQAHRADTERARAERQFAEVRSLATGFLFDVHDAIRSLPGATPARAMLIQRGLLALDGLAREAQGDTTLQRDLAIAYQRIGDVQGNSYGANLGDTDAALASYRKAVDLLESLGAVRAADPATRLALVESYRGLAAMLNITGDLPAAVQYLERALALHRPLVSADPSAARRPLLANLLQELGDVRGGAGIANIGDTKGAMAAYREALVIREALLRERPTDLDARAGLATLQLNVGSLALTLNDTTGASMVRRGVAMLEAIVAEHPDDAVRRNELLSGYGRMRVPMVNAGDYAAAIAIDHKVLAALEDMVTADPRNTLLQRNLSVSYNNLARDLRANGQPMLALPPHRTALAIAERLWRADTASMEHLQDVAFSEDVYAEALADARAWPEALAMYARAITSKQRLQQAEPSNPWHADDLAFLYAGRGAALVATNALAPADSAYRRAVPLAEAAVTRQEGNPKARAVLAMVYAGAARMHLARSSCGEATAWHAKAERHWSELATLGALTAADAAKRKDATREMNRCAAE</sequence>
<keyword evidence="1" id="KW-0808">Transferase</keyword>
<dbReference type="PROSITE" id="PS00108">
    <property type="entry name" value="PROTEIN_KINASE_ST"/>
    <property type="match status" value="1"/>
</dbReference>
<name>A0A3D4VCN3_9BACT</name>
<organism evidence="8 9">
    <name type="scientific">Gemmatimonas aurantiaca</name>
    <dbReference type="NCBI Taxonomy" id="173480"/>
    <lineage>
        <taxon>Bacteria</taxon>
        <taxon>Pseudomonadati</taxon>
        <taxon>Gemmatimonadota</taxon>
        <taxon>Gemmatimonadia</taxon>
        <taxon>Gemmatimonadales</taxon>
        <taxon>Gemmatimonadaceae</taxon>
        <taxon>Gemmatimonas</taxon>
    </lineage>
</organism>
<dbReference type="PROSITE" id="PS50011">
    <property type="entry name" value="PROTEIN_KINASE_DOM"/>
    <property type="match status" value="1"/>
</dbReference>
<dbReference type="EMBL" id="DPIY01000012">
    <property type="protein sequence ID" value="HCT58855.1"/>
    <property type="molecule type" value="Genomic_DNA"/>
</dbReference>
<evidence type="ECO:0000256" key="3">
    <source>
        <dbReference type="ARBA" id="ARBA00022777"/>
    </source>
</evidence>
<dbReference type="GO" id="GO:0004674">
    <property type="term" value="F:protein serine/threonine kinase activity"/>
    <property type="evidence" value="ECO:0007669"/>
    <property type="project" value="UniProtKB-KW"/>
</dbReference>
<dbReference type="Gene3D" id="1.25.40.10">
    <property type="entry name" value="Tetratricopeptide repeat domain"/>
    <property type="match status" value="2"/>
</dbReference>
<evidence type="ECO:0000256" key="1">
    <source>
        <dbReference type="ARBA" id="ARBA00022679"/>
    </source>
</evidence>
<evidence type="ECO:0000313" key="8">
    <source>
        <dbReference type="EMBL" id="HCT58855.1"/>
    </source>
</evidence>
<dbReference type="PANTHER" id="PTHR43289:SF34">
    <property type="entry name" value="SERINE_THREONINE-PROTEIN KINASE YBDM-RELATED"/>
    <property type="match status" value="1"/>
</dbReference>
<dbReference type="InterPro" id="IPR011009">
    <property type="entry name" value="Kinase-like_dom_sf"/>
</dbReference>
<comment type="caution">
    <text evidence="8">The sequence shown here is derived from an EMBL/GenBank/DDBJ whole genome shotgun (WGS) entry which is preliminary data.</text>
</comment>
<feature type="domain" description="Protein kinase" evidence="7">
    <location>
        <begin position="84"/>
        <end position="366"/>
    </location>
</feature>
<proteinExistence type="predicted"/>
<dbReference type="Gene3D" id="1.10.510.10">
    <property type="entry name" value="Transferase(Phosphotransferase) domain 1"/>
    <property type="match status" value="1"/>
</dbReference>
<feature type="binding site" evidence="5">
    <location>
        <position position="115"/>
    </location>
    <ligand>
        <name>ATP</name>
        <dbReference type="ChEBI" id="CHEBI:30616"/>
    </ligand>
</feature>
<keyword evidence="2 5" id="KW-0547">Nucleotide-binding</keyword>
<feature type="transmembrane region" description="Helical" evidence="6">
    <location>
        <begin position="388"/>
        <end position="409"/>
    </location>
</feature>
<dbReference type="InterPro" id="IPR008271">
    <property type="entry name" value="Ser/Thr_kinase_AS"/>
</dbReference>
<dbReference type="InterPro" id="IPR011990">
    <property type="entry name" value="TPR-like_helical_dom_sf"/>
</dbReference>
<dbReference type="Proteomes" id="UP000264071">
    <property type="component" value="Unassembled WGS sequence"/>
</dbReference>
<evidence type="ECO:0000256" key="4">
    <source>
        <dbReference type="ARBA" id="ARBA00022840"/>
    </source>
</evidence>
<dbReference type="Pfam" id="PF13374">
    <property type="entry name" value="TPR_10"/>
    <property type="match status" value="1"/>
</dbReference>
<dbReference type="SUPFAM" id="SSF48452">
    <property type="entry name" value="TPR-like"/>
    <property type="match status" value="2"/>
</dbReference>
<accession>A0A3D4VCN3</accession>
<dbReference type="InterPro" id="IPR017441">
    <property type="entry name" value="Protein_kinase_ATP_BS"/>
</dbReference>
<dbReference type="PANTHER" id="PTHR43289">
    <property type="entry name" value="MITOGEN-ACTIVATED PROTEIN KINASE KINASE KINASE 20-RELATED"/>
    <property type="match status" value="1"/>
</dbReference>
<dbReference type="GO" id="GO:0005524">
    <property type="term" value="F:ATP binding"/>
    <property type="evidence" value="ECO:0007669"/>
    <property type="project" value="UniProtKB-UniRule"/>
</dbReference>
<dbReference type="SMART" id="SM00220">
    <property type="entry name" value="S_TKc"/>
    <property type="match status" value="1"/>
</dbReference>
<dbReference type="Gene3D" id="3.30.200.20">
    <property type="entry name" value="Phosphorylase Kinase, domain 1"/>
    <property type="match status" value="1"/>
</dbReference>
<keyword evidence="6" id="KW-0472">Membrane</keyword>
<dbReference type="CDD" id="cd14014">
    <property type="entry name" value="STKc_PknB_like"/>
    <property type="match status" value="1"/>
</dbReference>
<keyword evidence="6" id="KW-1133">Transmembrane helix</keyword>
<evidence type="ECO:0000256" key="2">
    <source>
        <dbReference type="ARBA" id="ARBA00022741"/>
    </source>
</evidence>
<reference evidence="8 9" key="1">
    <citation type="journal article" date="2018" name="Nat. Biotechnol.">
        <title>A standardized bacterial taxonomy based on genome phylogeny substantially revises the tree of life.</title>
        <authorList>
            <person name="Parks D.H."/>
            <person name="Chuvochina M."/>
            <person name="Waite D.W."/>
            <person name="Rinke C."/>
            <person name="Skarshewski A."/>
            <person name="Chaumeil P.A."/>
            <person name="Hugenholtz P."/>
        </authorList>
    </citation>
    <scope>NUCLEOTIDE SEQUENCE [LARGE SCALE GENOMIC DNA]</scope>
    <source>
        <strain evidence="8">UBA8844</strain>
    </source>
</reference>
<protein>
    <submittedName>
        <fullName evidence="8">Serine/threonine protein kinase</fullName>
    </submittedName>
</protein>
<dbReference type="InterPro" id="IPR019734">
    <property type="entry name" value="TPR_rpt"/>
</dbReference>